<accession>A0ABU6ML80</accession>
<protein>
    <submittedName>
        <fullName evidence="2">Phosphodiester glycosidase family protein</fullName>
    </submittedName>
</protein>
<comment type="caution">
    <text evidence="2">The sequence shown here is derived from an EMBL/GenBank/DDBJ whole genome shotgun (WGS) entry which is preliminary data.</text>
</comment>
<proteinExistence type="predicted"/>
<sequence length="530" mass="56800">MNKDTSKSILIVFALTALLSTSSAPKVSPKIFELNVKASEATVKSLPLGKLDLNGKIVKKRIAKGLIYTHIVHGKQSDKAVYIVDIAFRSERSEADAIARRLKSDGFNPTIETITKRANDDPDRRPLGYLVRMGAFPLEKDAETLRKKLSTKGYKNLIVVNSEEDGGNTTGPWIVNVLEVTPKIFKGKIVPILGTGIVPGRERVSSIAARSKAIAAINGGYFVMGASAGTVGDLAGVSMIKGNLISEAFKGRTSVILKGLGRNVQISGVKTELTVVSSDGSKTCIDGLNRKLRHRRSGNDGNTISSNLGYQHIPCTNTNELIQFTPVFGQFTEAGEGTEAVLNSKGMVTELRNRRGGAIPRNGTVLSGTKDASDWLKSHAKAGMKLAVNTTILADGKELPIDQTTGIINGGPRLLRNGSIDIPAFAEGFFWRKNPESYYRFGIRRHPRTMMGVKADGSILLVTVDGRYPGNSIGTTLEESAEIMKFLGAVDAVNLDGGGSTTMTIGSKLVMHPSDPKGERPVGDAILIMP</sequence>
<reference evidence="2 3" key="1">
    <citation type="submission" date="2023-03" db="EMBL/GenBank/DDBJ databases">
        <title>Bacillus Genome Sequencing.</title>
        <authorList>
            <person name="Dunlap C."/>
        </authorList>
    </citation>
    <scope>NUCLEOTIDE SEQUENCE [LARGE SCALE GENOMIC DNA]</scope>
    <source>
        <strain evidence="2 3">B-23453</strain>
    </source>
</reference>
<keyword evidence="3" id="KW-1185">Reference proteome</keyword>
<dbReference type="SUPFAM" id="SSF110997">
    <property type="entry name" value="Sporulation related repeat"/>
    <property type="match status" value="1"/>
</dbReference>
<dbReference type="InterPro" id="IPR036680">
    <property type="entry name" value="SPOR-like_sf"/>
</dbReference>
<organism evidence="2 3">
    <name type="scientific">Heyndrickxia acidicola</name>
    <dbReference type="NCBI Taxonomy" id="209389"/>
    <lineage>
        <taxon>Bacteria</taxon>
        <taxon>Bacillati</taxon>
        <taxon>Bacillota</taxon>
        <taxon>Bacilli</taxon>
        <taxon>Bacillales</taxon>
        <taxon>Bacillaceae</taxon>
        <taxon>Heyndrickxia</taxon>
    </lineage>
</organism>
<feature type="domain" description="SPOR" evidence="1">
    <location>
        <begin position="76"/>
        <end position="162"/>
    </location>
</feature>
<dbReference type="Proteomes" id="UP001341444">
    <property type="component" value="Unassembled WGS sequence"/>
</dbReference>
<dbReference type="EMBL" id="JARMAB010000032">
    <property type="protein sequence ID" value="MED1205444.1"/>
    <property type="molecule type" value="Genomic_DNA"/>
</dbReference>
<dbReference type="Pfam" id="PF09992">
    <property type="entry name" value="NAGPA"/>
    <property type="match status" value="1"/>
</dbReference>
<gene>
    <name evidence="2" type="ORF">P4T90_20550</name>
</gene>
<dbReference type="InterPro" id="IPR007730">
    <property type="entry name" value="SPOR-like_dom"/>
</dbReference>
<dbReference type="RefSeq" id="WP_066263130.1">
    <property type="nucleotide sequence ID" value="NZ_JARMAB010000032.1"/>
</dbReference>
<dbReference type="PROSITE" id="PS51724">
    <property type="entry name" value="SPOR"/>
    <property type="match status" value="1"/>
</dbReference>
<keyword evidence="2" id="KW-0378">Hydrolase</keyword>
<dbReference type="GO" id="GO:0016798">
    <property type="term" value="F:hydrolase activity, acting on glycosyl bonds"/>
    <property type="evidence" value="ECO:0007669"/>
    <property type="project" value="UniProtKB-KW"/>
</dbReference>
<dbReference type="PANTHER" id="PTHR40446">
    <property type="entry name" value="N-ACETYLGLUCOSAMINE-1-PHOSPHODIESTER ALPHA-N-ACETYLGLUCOSAMINIDASE"/>
    <property type="match status" value="1"/>
</dbReference>
<evidence type="ECO:0000313" key="3">
    <source>
        <dbReference type="Proteomes" id="UP001341444"/>
    </source>
</evidence>
<evidence type="ECO:0000313" key="2">
    <source>
        <dbReference type="EMBL" id="MED1205444.1"/>
    </source>
</evidence>
<dbReference type="Gene3D" id="3.30.70.1070">
    <property type="entry name" value="Sporulation related repeat"/>
    <property type="match status" value="1"/>
</dbReference>
<evidence type="ECO:0000259" key="1">
    <source>
        <dbReference type="PROSITE" id="PS51724"/>
    </source>
</evidence>
<dbReference type="InterPro" id="IPR018711">
    <property type="entry name" value="NAGPA"/>
</dbReference>
<name>A0ABU6ML80_9BACI</name>
<keyword evidence="2" id="KW-0326">Glycosidase</keyword>
<dbReference type="PANTHER" id="PTHR40446:SF2">
    <property type="entry name" value="N-ACETYLGLUCOSAMINE-1-PHOSPHODIESTER ALPHA-N-ACETYLGLUCOSAMINIDASE"/>
    <property type="match status" value="1"/>
</dbReference>